<feature type="region of interest" description="Disordered" evidence="1">
    <location>
        <begin position="207"/>
        <end position="369"/>
    </location>
</feature>
<evidence type="ECO:0000313" key="2">
    <source>
        <dbReference type="EMBL" id="CAD7234836.1"/>
    </source>
</evidence>
<name>A0A7R8WUP6_9CRUS</name>
<feature type="region of interest" description="Disordered" evidence="1">
    <location>
        <begin position="406"/>
        <end position="450"/>
    </location>
</feature>
<feature type="compositionally biased region" description="Acidic residues" evidence="1">
    <location>
        <begin position="275"/>
        <end position="293"/>
    </location>
</feature>
<organism evidence="2">
    <name type="scientific">Cyprideis torosa</name>
    <dbReference type="NCBI Taxonomy" id="163714"/>
    <lineage>
        <taxon>Eukaryota</taxon>
        <taxon>Metazoa</taxon>
        <taxon>Ecdysozoa</taxon>
        <taxon>Arthropoda</taxon>
        <taxon>Crustacea</taxon>
        <taxon>Oligostraca</taxon>
        <taxon>Ostracoda</taxon>
        <taxon>Podocopa</taxon>
        <taxon>Podocopida</taxon>
        <taxon>Cytherocopina</taxon>
        <taxon>Cytheroidea</taxon>
        <taxon>Cytherideidae</taxon>
        <taxon>Cyprideis</taxon>
    </lineage>
</organism>
<feature type="compositionally biased region" description="Acidic residues" evidence="1">
    <location>
        <begin position="250"/>
        <end position="268"/>
    </location>
</feature>
<feature type="region of interest" description="Disordered" evidence="1">
    <location>
        <begin position="511"/>
        <end position="541"/>
    </location>
</feature>
<dbReference type="EMBL" id="OB670062">
    <property type="protein sequence ID" value="CAD7234836.1"/>
    <property type="molecule type" value="Genomic_DNA"/>
</dbReference>
<proteinExistence type="predicted"/>
<feature type="non-terminal residue" evidence="2">
    <location>
        <position position="1"/>
    </location>
</feature>
<sequence length="802" mass="86271">LNRQSHSASQLNRQSHSASQLNHQSQSASQLNHHSQLASQLNHHSQLASQLNHHSQLASQLNHHSQLASQLNHHSQLASQLSVPRQSSSIGREKSEPSSVGRKQESVSNDSSEPPQPSELNSFEPLGSSSPCKKPWKHGSQDNHQAHPVDPFDVSYFEASLRTGVNPFESREEEEAEDGPLIPLPFSSSTNALGASVVWQPISPSRVNLPEDEFQEPEAAIPQQMERSFPHSSFSEPGVPNGRGRLSEIGELEEEGQGQGNELDEGEGEQLQANELDEEEGQGQTNELDEGEGEQLQANELDEEEGQGQTNQLDEGEGEQVQGNELVEEREETGAYTGEGYHLLRSLRSSAAHSIPPPEESEQSMSLEPYDVSGYMRSRSAGSPNGLWANESLDWDGKIAMLRRMGASRANSDDGSGAENSNSSTLEGEDEENGEATADEVELSEEEDEVAAMASLTFDVGFTPEVVANLNPRRPQLSEMSTIGMTTIRDVLDSATPGLSPATMAGRVLNARKTSKDSSHSSDASSDGLSTRSPSVTSSSSTIDDFYLRPDWGSTRPDFDRSSDSFLEEGGACAAVGPCGGPEGFSRSPGSPPLAAFPIQAYCDLVVGFPGVELDSIVYLQALALDDVIQVSLEACSGGLCVAPPPHPLVVCGSTPTPLKVSITSNALGRAEGSVSFSYVVGGRRYLQRADVPVSIVEPQVEVSPRSLRFGALSEGMRAVQSFSLCYSQPGSVCVRLRIESRFPFLHLLPHPHAVDPETEEGSPDDHALSLILASRQPTSVRMACIVPVIPKLQEQGEIVLN</sequence>
<accession>A0A7R8WUP6</accession>
<feature type="compositionally biased region" description="Acidic residues" evidence="1">
    <location>
        <begin position="427"/>
        <end position="450"/>
    </location>
</feature>
<dbReference type="AlphaFoldDB" id="A0A7R8WUP6"/>
<feature type="compositionally biased region" description="Low complexity" evidence="1">
    <location>
        <begin position="343"/>
        <end position="354"/>
    </location>
</feature>
<feature type="compositionally biased region" description="Low complexity" evidence="1">
    <location>
        <begin position="521"/>
        <end position="541"/>
    </location>
</feature>
<feature type="region of interest" description="Disordered" evidence="1">
    <location>
        <begin position="1"/>
        <end position="150"/>
    </location>
</feature>
<feature type="non-terminal residue" evidence="2">
    <location>
        <position position="802"/>
    </location>
</feature>
<feature type="compositionally biased region" description="Polar residues" evidence="1">
    <location>
        <begin position="1"/>
        <end position="90"/>
    </location>
</feature>
<feature type="region of interest" description="Disordered" evidence="1">
    <location>
        <begin position="168"/>
        <end position="187"/>
    </location>
</feature>
<dbReference type="OrthoDB" id="10231240at2759"/>
<evidence type="ECO:0000256" key="1">
    <source>
        <dbReference type="SAM" id="MobiDB-lite"/>
    </source>
</evidence>
<gene>
    <name evidence="2" type="ORF">CTOB1V02_LOCUS12652</name>
</gene>
<reference evidence="2" key="1">
    <citation type="submission" date="2020-11" db="EMBL/GenBank/DDBJ databases">
        <authorList>
            <person name="Tran Van P."/>
        </authorList>
    </citation>
    <scope>NUCLEOTIDE SEQUENCE</scope>
</reference>
<feature type="compositionally biased region" description="Polar residues" evidence="1">
    <location>
        <begin position="409"/>
        <end position="426"/>
    </location>
</feature>
<protein>
    <submittedName>
        <fullName evidence="2">Uncharacterized protein</fullName>
    </submittedName>
</protein>
<feature type="compositionally biased region" description="Polar residues" evidence="1">
    <location>
        <begin position="106"/>
        <end position="131"/>
    </location>
</feature>